<dbReference type="SUPFAM" id="SSF50985">
    <property type="entry name" value="RCC1/BLIP-II"/>
    <property type="match status" value="1"/>
</dbReference>
<dbReference type="InterPro" id="IPR000408">
    <property type="entry name" value="Reg_chr_condens"/>
</dbReference>
<dbReference type="STRING" id="94128.A0A2A3EV34"/>
<dbReference type="PROSITE" id="PS00626">
    <property type="entry name" value="RCC1_2"/>
    <property type="match status" value="1"/>
</dbReference>
<evidence type="ECO:0000256" key="1">
    <source>
        <dbReference type="PROSITE-ProRule" id="PRU00235"/>
    </source>
</evidence>
<sequence>MLVMFKLKSAVVVRNMTFYYAGFNTSMLFSNNGNIIFIIDSFTKVPFSGITGFQIGWNYFLIWKGKELYISQKFEENNKEADSNFQLIQPLEKPLDSINQAAIGKDKIILLFDDNEIWQYKIYEKTWKKVINFICNSNDSENEYPVKIIQEECAVVLTNLGRVFNIPTLIDIPKRIRFIDIACGFDHTILLAENGDLYSMGMGTRGQLGHNDLEDCDNPKLVEALAGIKVTQISAAGWHSAVVTNQGDLYTWGWNTNGELGLTNQESKVIAVPTLIDFTNDKNESVEIFVEKAQCGNTFTICMTNDGTFWGCGCNKYGQLGQSPEKLANSMKFIKLDTSMIPETIKDFKCREWGTILITN</sequence>
<proteinExistence type="predicted"/>
<dbReference type="EMBL" id="KZ288185">
    <property type="protein sequence ID" value="PBC34931.1"/>
    <property type="molecule type" value="Genomic_DNA"/>
</dbReference>
<feature type="repeat" description="RCC1" evidence="1">
    <location>
        <begin position="195"/>
        <end position="246"/>
    </location>
</feature>
<dbReference type="PROSITE" id="PS50012">
    <property type="entry name" value="RCC1_3"/>
    <property type="match status" value="2"/>
</dbReference>
<dbReference type="PRINTS" id="PR00633">
    <property type="entry name" value="RCCNDNSATION"/>
</dbReference>
<dbReference type="Pfam" id="PF00415">
    <property type="entry name" value="RCC1"/>
    <property type="match status" value="2"/>
</dbReference>
<accession>A0A2A3EV34</accession>
<dbReference type="AlphaFoldDB" id="A0A2A3EV34"/>
<protein>
    <submittedName>
        <fullName evidence="2">E3 ubiquitin-protein ligase</fullName>
    </submittedName>
</protein>
<dbReference type="Proteomes" id="UP000242457">
    <property type="component" value="Unassembled WGS sequence"/>
</dbReference>
<dbReference type="InterPro" id="IPR052830">
    <property type="entry name" value="RCC1_domain-containing"/>
</dbReference>
<keyword evidence="3" id="KW-1185">Reference proteome</keyword>
<organism evidence="2 3">
    <name type="scientific">Apis cerana cerana</name>
    <name type="common">Oriental honeybee</name>
    <dbReference type="NCBI Taxonomy" id="94128"/>
    <lineage>
        <taxon>Eukaryota</taxon>
        <taxon>Metazoa</taxon>
        <taxon>Ecdysozoa</taxon>
        <taxon>Arthropoda</taxon>
        <taxon>Hexapoda</taxon>
        <taxon>Insecta</taxon>
        <taxon>Pterygota</taxon>
        <taxon>Neoptera</taxon>
        <taxon>Endopterygota</taxon>
        <taxon>Hymenoptera</taxon>
        <taxon>Apocrita</taxon>
        <taxon>Aculeata</taxon>
        <taxon>Apoidea</taxon>
        <taxon>Anthophila</taxon>
        <taxon>Apidae</taxon>
        <taxon>Apis</taxon>
    </lineage>
</organism>
<feature type="repeat" description="RCC1" evidence="1">
    <location>
        <begin position="247"/>
        <end position="306"/>
    </location>
</feature>
<reference evidence="2 3" key="1">
    <citation type="submission" date="2014-07" db="EMBL/GenBank/DDBJ databases">
        <title>Genomic and transcriptomic analysis on Apis cerana provide comprehensive insights into honey bee biology.</title>
        <authorList>
            <person name="Diao Q."/>
            <person name="Sun L."/>
            <person name="Zheng H."/>
            <person name="Zheng H."/>
            <person name="Xu S."/>
            <person name="Wang S."/>
            <person name="Zeng Z."/>
            <person name="Hu F."/>
            <person name="Su S."/>
            <person name="Wu J."/>
        </authorList>
    </citation>
    <scope>NUCLEOTIDE SEQUENCE [LARGE SCALE GENOMIC DNA]</scope>
    <source>
        <tissue evidence="2">Pupae without intestine</tissue>
    </source>
</reference>
<dbReference type="PANTHER" id="PTHR46849:SF1">
    <property type="entry name" value="RCC1 DOMAIN-CONTAINING PROTEIN 1"/>
    <property type="match status" value="1"/>
</dbReference>
<evidence type="ECO:0000313" key="3">
    <source>
        <dbReference type="Proteomes" id="UP000242457"/>
    </source>
</evidence>
<name>A0A2A3EV34_APICC</name>
<dbReference type="PANTHER" id="PTHR46849">
    <property type="entry name" value="RCC1 DOMAIN-CONTAINING PROTEIN 1"/>
    <property type="match status" value="1"/>
</dbReference>
<evidence type="ECO:0000313" key="2">
    <source>
        <dbReference type="EMBL" id="PBC34931.1"/>
    </source>
</evidence>
<dbReference type="OrthoDB" id="5370059at2759"/>
<dbReference type="Gene3D" id="2.130.10.30">
    <property type="entry name" value="Regulator of chromosome condensation 1/beta-lactamase-inhibitor protein II"/>
    <property type="match status" value="1"/>
</dbReference>
<dbReference type="InterPro" id="IPR009091">
    <property type="entry name" value="RCC1/BLIP-II"/>
</dbReference>
<gene>
    <name evidence="2" type="ORF">APICC_03154</name>
</gene>